<dbReference type="InterPro" id="IPR003680">
    <property type="entry name" value="Flavodoxin_fold"/>
</dbReference>
<dbReference type="EMBL" id="AP026867">
    <property type="protein sequence ID" value="BDS09622.1"/>
    <property type="molecule type" value="Genomic_DNA"/>
</dbReference>
<name>A0A915VKB9_9BACT</name>
<sequence length="191" mass="21956">MNVLIINGNPRGESYTDALCNAYKTGALKANAQVKMIQLRALDFDLNLTRDFQEGKDLEEDLKEAIEYLKWCDHIVWVHPLWWASIPALMKGFIDRAFLSGVTYRYEKGKALPEQLLKGKTARIICTSDSPKWYYKFYLGSPATKQLKKGTLEFCGVRPVRTSYIAPIRNSTENFRKKWLDKVTSLGQQLI</sequence>
<comment type="similarity">
    <text evidence="1">Belongs to the NAD(P)H dehydrogenase (quinone) family.</text>
</comment>
<evidence type="ECO:0000259" key="3">
    <source>
        <dbReference type="Pfam" id="PF02525"/>
    </source>
</evidence>
<dbReference type="PANTHER" id="PTHR10204:SF34">
    <property type="entry name" value="NAD(P)H DEHYDROGENASE [QUINONE] 1 ISOFORM 1"/>
    <property type="match status" value="1"/>
</dbReference>
<proteinExistence type="inferred from homology"/>
<dbReference type="KEGG" id="aup:AsAng_0003260"/>
<dbReference type="GO" id="GO:0003955">
    <property type="term" value="F:NAD(P)H dehydrogenase (quinone) activity"/>
    <property type="evidence" value="ECO:0007669"/>
    <property type="project" value="TreeGrafter"/>
</dbReference>
<organism evidence="4 5">
    <name type="scientific">Aureispira anguillae</name>
    <dbReference type="NCBI Taxonomy" id="2864201"/>
    <lineage>
        <taxon>Bacteria</taxon>
        <taxon>Pseudomonadati</taxon>
        <taxon>Bacteroidota</taxon>
        <taxon>Saprospiria</taxon>
        <taxon>Saprospirales</taxon>
        <taxon>Saprospiraceae</taxon>
        <taxon>Aureispira</taxon>
    </lineage>
</organism>
<evidence type="ECO:0000313" key="5">
    <source>
        <dbReference type="Proteomes" id="UP001060919"/>
    </source>
</evidence>
<dbReference type="SUPFAM" id="SSF52218">
    <property type="entry name" value="Flavoproteins"/>
    <property type="match status" value="1"/>
</dbReference>
<dbReference type="InterPro" id="IPR051545">
    <property type="entry name" value="NAD(P)H_dehydrogenase_qn"/>
</dbReference>
<dbReference type="InterPro" id="IPR029039">
    <property type="entry name" value="Flavoprotein-like_sf"/>
</dbReference>
<dbReference type="PANTHER" id="PTHR10204">
    <property type="entry name" value="NAD P H OXIDOREDUCTASE-RELATED"/>
    <property type="match status" value="1"/>
</dbReference>
<protein>
    <submittedName>
        <fullName evidence="4">NAD(P)H-dependent oxidoreductase</fullName>
    </submittedName>
</protein>
<dbReference type="Pfam" id="PF02525">
    <property type="entry name" value="Flavodoxin_2"/>
    <property type="match status" value="1"/>
</dbReference>
<keyword evidence="2" id="KW-0560">Oxidoreductase</keyword>
<evidence type="ECO:0000256" key="1">
    <source>
        <dbReference type="ARBA" id="ARBA00006252"/>
    </source>
</evidence>
<dbReference type="Proteomes" id="UP001060919">
    <property type="component" value="Chromosome"/>
</dbReference>
<keyword evidence="5" id="KW-1185">Reference proteome</keyword>
<dbReference type="GO" id="GO:0005829">
    <property type="term" value="C:cytosol"/>
    <property type="evidence" value="ECO:0007669"/>
    <property type="project" value="TreeGrafter"/>
</dbReference>
<accession>A0A915VKB9</accession>
<gene>
    <name evidence="4" type="ORF">AsAng_0003260</name>
</gene>
<evidence type="ECO:0000256" key="2">
    <source>
        <dbReference type="ARBA" id="ARBA00023002"/>
    </source>
</evidence>
<evidence type="ECO:0000313" key="4">
    <source>
        <dbReference type="EMBL" id="BDS09622.1"/>
    </source>
</evidence>
<feature type="domain" description="Flavodoxin-like fold" evidence="3">
    <location>
        <begin position="1"/>
        <end position="172"/>
    </location>
</feature>
<reference evidence="4" key="1">
    <citation type="submission" date="2022-09" db="EMBL/GenBank/DDBJ databases">
        <title>Aureispira anguillicida sp. nov., isolated from Leptocephalus of Japanese eel Anguilla japonica.</title>
        <authorList>
            <person name="Yuasa K."/>
            <person name="Mekata T."/>
            <person name="Ikunari K."/>
        </authorList>
    </citation>
    <scope>NUCLEOTIDE SEQUENCE</scope>
    <source>
        <strain evidence="4">EL160426</strain>
    </source>
</reference>
<dbReference type="AlphaFoldDB" id="A0A915VKB9"/>
<dbReference type="Gene3D" id="3.40.50.360">
    <property type="match status" value="1"/>
</dbReference>
<dbReference type="RefSeq" id="WP_264790994.1">
    <property type="nucleotide sequence ID" value="NZ_AP026867.1"/>
</dbReference>